<protein>
    <recommendedName>
        <fullName evidence="4">Glycerophosphoryl diester phosphodiesterase membrane domain-containing protein</fullName>
    </recommendedName>
</protein>
<name>A0A6I4STM2_9SPHN</name>
<reference evidence="2 3" key="1">
    <citation type="submission" date="2019-12" db="EMBL/GenBank/DDBJ databases">
        <title>Genomic-based taxomic classification of the family Erythrobacteraceae.</title>
        <authorList>
            <person name="Xu L."/>
        </authorList>
    </citation>
    <scope>NUCLEOTIDE SEQUENCE [LARGE SCALE GENOMIC DNA]</scope>
    <source>
        <strain evidence="2 3">MCCC 1K01500</strain>
    </source>
</reference>
<dbReference type="OrthoDB" id="7427213at2"/>
<dbReference type="AlphaFoldDB" id="A0A6I4STM2"/>
<feature type="transmembrane region" description="Helical" evidence="1">
    <location>
        <begin position="60"/>
        <end position="79"/>
    </location>
</feature>
<sequence length="230" mass="24386">MQITPSRELKIGAIVEGTLEVIELCKVPVAIFIIALTIINGVVAYYTVENTAVLQALAKSGINFVVGVVAAYQLLEALLRKTGNKPAGGDDVFLAYCGLSVLYTLGVLAGFILLILPGLFVMARWIIAQPLLLSRRGGVVDSLKESWERTSGSEFPILVAMLSLVFSLIIVSALAGYLFEQTDPIGIGISQLAASCMSAVSMAMGVAIFQQIVVARDKANEGKVDPRIGA</sequence>
<proteinExistence type="predicted"/>
<gene>
    <name evidence="2" type="ORF">GRI89_02450</name>
</gene>
<keyword evidence="1" id="KW-1133">Transmembrane helix</keyword>
<feature type="transmembrane region" description="Helical" evidence="1">
    <location>
        <begin position="185"/>
        <end position="209"/>
    </location>
</feature>
<evidence type="ECO:0000313" key="3">
    <source>
        <dbReference type="Proteomes" id="UP000433652"/>
    </source>
</evidence>
<dbReference type="Proteomes" id="UP000433652">
    <property type="component" value="Unassembled WGS sequence"/>
</dbReference>
<dbReference type="EMBL" id="WTYM01000023">
    <property type="protein sequence ID" value="MXO58407.1"/>
    <property type="molecule type" value="Genomic_DNA"/>
</dbReference>
<evidence type="ECO:0000313" key="2">
    <source>
        <dbReference type="EMBL" id="MXO58407.1"/>
    </source>
</evidence>
<accession>A0A6I4STM2</accession>
<comment type="caution">
    <text evidence="2">The sequence shown here is derived from an EMBL/GenBank/DDBJ whole genome shotgun (WGS) entry which is preliminary data.</text>
</comment>
<feature type="transmembrane region" description="Helical" evidence="1">
    <location>
        <begin position="99"/>
        <end position="127"/>
    </location>
</feature>
<evidence type="ECO:0000256" key="1">
    <source>
        <dbReference type="SAM" id="Phobius"/>
    </source>
</evidence>
<evidence type="ECO:0008006" key="4">
    <source>
        <dbReference type="Google" id="ProtNLM"/>
    </source>
</evidence>
<dbReference type="RefSeq" id="WP_159791823.1">
    <property type="nucleotide sequence ID" value="NZ_WTYM01000023.1"/>
</dbReference>
<keyword evidence="3" id="KW-1185">Reference proteome</keyword>
<feature type="transmembrane region" description="Helical" evidence="1">
    <location>
        <begin position="29"/>
        <end position="48"/>
    </location>
</feature>
<organism evidence="2 3">
    <name type="scientific">Croceibacterium salegens</name>
    <dbReference type="NCBI Taxonomy" id="1737568"/>
    <lineage>
        <taxon>Bacteria</taxon>
        <taxon>Pseudomonadati</taxon>
        <taxon>Pseudomonadota</taxon>
        <taxon>Alphaproteobacteria</taxon>
        <taxon>Sphingomonadales</taxon>
        <taxon>Erythrobacteraceae</taxon>
        <taxon>Croceibacterium</taxon>
    </lineage>
</organism>
<keyword evidence="1" id="KW-0812">Transmembrane</keyword>
<feature type="transmembrane region" description="Helical" evidence="1">
    <location>
        <begin position="157"/>
        <end position="179"/>
    </location>
</feature>
<keyword evidence="1" id="KW-0472">Membrane</keyword>